<reference evidence="2" key="1">
    <citation type="submission" date="2019-02" db="EMBL/GenBank/DDBJ databases">
        <title>Draft genome sequence of Planktothrix agardhii NIES-905.</title>
        <authorList>
            <person name="Yamaguchi H."/>
            <person name="Suzuki S."/>
            <person name="Kawachi M."/>
        </authorList>
    </citation>
    <scope>NUCLEOTIDE SEQUENCE [LARGE SCALE GENOMIC DNA]</scope>
    <source>
        <strain evidence="2">CCAP 1459/11A</strain>
    </source>
</reference>
<name>A0A4P5ZWS3_PLAAG</name>
<protein>
    <submittedName>
        <fullName evidence="1">Uncharacterized protein</fullName>
    </submittedName>
</protein>
<dbReference type="EMBL" id="BJCD01000044">
    <property type="protein sequence ID" value="GDZ94495.1"/>
    <property type="molecule type" value="Genomic_DNA"/>
</dbReference>
<evidence type="ECO:0000313" key="1">
    <source>
        <dbReference type="EMBL" id="GDZ94495.1"/>
    </source>
</evidence>
<dbReference type="Proteomes" id="UP000299794">
    <property type="component" value="Unassembled WGS sequence"/>
</dbReference>
<dbReference type="RefSeq" id="WP_201799651.1">
    <property type="nucleotide sequence ID" value="NZ_BJCD01000044.1"/>
</dbReference>
<organism evidence="1 2">
    <name type="scientific">Planktothrix agardhii CCAP 1459/11A</name>
    <dbReference type="NCBI Taxonomy" id="282420"/>
    <lineage>
        <taxon>Bacteria</taxon>
        <taxon>Bacillati</taxon>
        <taxon>Cyanobacteriota</taxon>
        <taxon>Cyanophyceae</taxon>
        <taxon>Oscillatoriophycideae</taxon>
        <taxon>Oscillatoriales</taxon>
        <taxon>Microcoleaceae</taxon>
        <taxon>Planktothrix</taxon>
    </lineage>
</organism>
<comment type="caution">
    <text evidence="1">The sequence shown here is derived from an EMBL/GenBank/DDBJ whole genome shotgun (WGS) entry which is preliminary data.</text>
</comment>
<sequence length="169" mass="18904">MLNNFGKFLIVSIIPLIELIGNSTSVLAQSTAVPMRLQHGEGIYTMTVPDRDTTRAAYGGKLRLYDVHIAKMFEVTYYDCQQINAGSRTWLYYAGNGQINMGEFLITCDLANRMVNRYGLGQAESTVIEYSQEEAGPPIPRTRSIPILDITGSKVDSWIDFVQGFKPVR</sequence>
<evidence type="ECO:0000313" key="2">
    <source>
        <dbReference type="Proteomes" id="UP000299794"/>
    </source>
</evidence>
<gene>
    <name evidence="1" type="ORF">PA905_24510</name>
</gene>
<accession>A0A4P5ZWS3</accession>
<proteinExistence type="predicted"/>
<dbReference type="AlphaFoldDB" id="A0A4P5ZWS3"/>